<keyword evidence="2 6" id="KW-0853">WD repeat</keyword>
<evidence type="ECO:0000256" key="8">
    <source>
        <dbReference type="SAM" id="MobiDB-lite"/>
    </source>
</evidence>
<dbReference type="Pfam" id="PF08232">
    <property type="entry name" value="Striatin"/>
    <property type="match status" value="1"/>
</dbReference>
<dbReference type="PROSITE" id="PS50082">
    <property type="entry name" value="WD_REPEATS_2"/>
    <property type="match status" value="4"/>
</dbReference>
<gene>
    <name evidence="10" type="ORF">CALVIDRAFT_561370</name>
</gene>
<feature type="compositionally biased region" description="Low complexity" evidence="8">
    <location>
        <begin position="168"/>
        <end position="185"/>
    </location>
</feature>
<name>A0A167Q843_CALVF</name>
<dbReference type="GO" id="GO:0005516">
    <property type="term" value="F:calmodulin binding"/>
    <property type="evidence" value="ECO:0007669"/>
    <property type="project" value="UniProtKB-KW"/>
</dbReference>
<feature type="compositionally biased region" description="Polar residues" evidence="8">
    <location>
        <begin position="307"/>
        <end position="326"/>
    </location>
</feature>
<feature type="compositionally biased region" description="Polar residues" evidence="8">
    <location>
        <begin position="215"/>
        <end position="234"/>
    </location>
</feature>
<proteinExistence type="inferred from homology"/>
<dbReference type="PROSITE" id="PS00678">
    <property type="entry name" value="WD_REPEATS_1"/>
    <property type="match status" value="1"/>
</dbReference>
<feature type="repeat" description="WD" evidence="6">
    <location>
        <begin position="577"/>
        <end position="618"/>
    </location>
</feature>
<dbReference type="PANTHER" id="PTHR15653">
    <property type="entry name" value="STRIATIN"/>
    <property type="match status" value="1"/>
</dbReference>
<feature type="repeat" description="WD" evidence="6">
    <location>
        <begin position="689"/>
        <end position="734"/>
    </location>
</feature>
<feature type="coiled-coil region" evidence="7">
    <location>
        <begin position="88"/>
        <end position="115"/>
    </location>
</feature>
<feature type="repeat" description="WD" evidence="6">
    <location>
        <begin position="835"/>
        <end position="867"/>
    </location>
</feature>
<evidence type="ECO:0000256" key="1">
    <source>
        <dbReference type="ARBA" id="ARBA00009616"/>
    </source>
</evidence>
<dbReference type="PRINTS" id="PR00320">
    <property type="entry name" value="GPROTEINBRPT"/>
</dbReference>
<organism evidence="10 11">
    <name type="scientific">Calocera viscosa (strain TUFC12733)</name>
    <dbReference type="NCBI Taxonomy" id="1330018"/>
    <lineage>
        <taxon>Eukaryota</taxon>
        <taxon>Fungi</taxon>
        <taxon>Dikarya</taxon>
        <taxon>Basidiomycota</taxon>
        <taxon>Agaricomycotina</taxon>
        <taxon>Dacrymycetes</taxon>
        <taxon>Dacrymycetales</taxon>
        <taxon>Dacrymycetaceae</taxon>
        <taxon>Calocera</taxon>
    </lineage>
</organism>
<feature type="compositionally biased region" description="Basic and acidic residues" evidence="8">
    <location>
        <begin position="244"/>
        <end position="253"/>
    </location>
</feature>
<dbReference type="EMBL" id="KV417272">
    <property type="protein sequence ID" value="KZO99513.1"/>
    <property type="molecule type" value="Genomic_DNA"/>
</dbReference>
<feature type="region of interest" description="Disordered" evidence="8">
    <location>
        <begin position="139"/>
        <end position="253"/>
    </location>
</feature>
<protein>
    <submittedName>
        <fullName evidence="10">WD40 repeat-like protein</fullName>
    </submittedName>
</protein>
<feature type="compositionally biased region" description="Basic and acidic residues" evidence="8">
    <location>
        <begin position="505"/>
        <end position="532"/>
    </location>
</feature>
<dbReference type="InterPro" id="IPR001680">
    <property type="entry name" value="WD40_rpt"/>
</dbReference>
<dbReference type="STRING" id="1330018.A0A167Q843"/>
<evidence type="ECO:0000256" key="4">
    <source>
        <dbReference type="ARBA" id="ARBA00022860"/>
    </source>
</evidence>
<dbReference type="Proteomes" id="UP000076738">
    <property type="component" value="Unassembled WGS sequence"/>
</dbReference>
<feature type="region of interest" description="Disordered" evidence="8">
    <location>
        <begin position="1"/>
        <end position="73"/>
    </location>
</feature>
<dbReference type="PANTHER" id="PTHR15653:SF0">
    <property type="entry name" value="CONNECTOR OF KINASE TO AP-1, ISOFORM E"/>
    <property type="match status" value="1"/>
</dbReference>
<dbReference type="SUPFAM" id="SSF50978">
    <property type="entry name" value="WD40 repeat-like"/>
    <property type="match status" value="1"/>
</dbReference>
<dbReference type="AlphaFoldDB" id="A0A167Q843"/>
<feature type="compositionally biased region" description="Pro residues" evidence="8">
    <location>
        <begin position="61"/>
        <end position="70"/>
    </location>
</feature>
<feature type="repeat" description="WD" evidence="6">
    <location>
        <begin position="632"/>
        <end position="665"/>
    </location>
</feature>
<feature type="region of interest" description="Disordered" evidence="8">
    <location>
        <begin position="292"/>
        <end position="361"/>
    </location>
</feature>
<dbReference type="Gene3D" id="1.20.5.300">
    <property type="match status" value="1"/>
</dbReference>
<feature type="compositionally biased region" description="Polar residues" evidence="8">
    <location>
        <begin position="9"/>
        <end position="20"/>
    </location>
</feature>
<dbReference type="InterPro" id="IPR015943">
    <property type="entry name" value="WD40/YVTN_repeat-like_dom_sf"/>
</dbReference>
<accession>A0A167Q843</accession>
<dbReference type="InterPro" id="IPR020472">
    <property type="entry name" value="WD40_PAC1"/>
</dbReference>
<evidence type="ECO:0000313" key="10">
    <source>
        <dbReference type="EMBL" id="KZO99513.1"/>
    </source>
</evidence>
<dbReference type="InterPro" id="IPR036322">
    <property type="entry name" value="WD40_repeat_dom_sf"/>
</dbReference>
<evidence type="ECO:0000256" key="6">
    <source>
        <dbReference type="PROSITE-ProRule" id="PRU00221"/>
    </source>
</evidence>
<dbReference type="Gene3D" id="2.130.10.10">
    <property type="entry name" value="YVTN repeat-like/Quinoprotein amine dehydrogenase"/>
    <property type="match status" value="2"/>
</dbReference>
<keyword evidence="11" id="KW-1185">Reference proteome</keyword>
<keyword evidence="4" id="KW-0112">Calmodulin-binding</keyword>
<feature type="compositionally biased region" description="Basic and acidic residues" evidence="8">
    <location>
        <begin position="488"/>
        <end position="498"/>
    </location>
</feature>
<feature type="compositionally biased region" description="Low complexity" evidence="8">
    <location>
        <begin position="25"/>
        <end position="37"/>
    </location>
</feature>
<evidence type="ECO:0000259" key="9">
    <source>
        <dbReference type="Pfam" id="PF08232"/>
    </source>
</evidence>
<feature type="compositionally biased region" description="Polar residues" evidence="8">
    <location>
        <begin position="195"/>
        <end position="206"/>
    </location>
</feature>
<dbReference type="InterPro" id="IPR051488">
    <property type="entry name" value="WD_repeat_striatin"/>
</dbReference>
<feature type="domain" description="Striatin N-terminal" evidence="9">
    <location>
        <begin position="76"/>
        <end position="269"/>
    </location>
</feature>
<feature type="region of interest" description="Disordered" evidence="8">
    <location>
        <begin position="416"/>
        <end position="570"/>
    </location>
</feature>
<keyword evidence="5 7" id="KW-0175">Coiled coil</keyword>
<evidence type="ECO:0000256" key="7">
    <source>
        <dbReference type="SAM" id="Coils"/>
    </source>
</evidence>
<dbReference type="SMART" id="SM00320">
    <property type="entry name" value="WD40"/>
    <property type="match status" value="6"/>
</dbReference>
<evidence type="ECO:0000256" key="3">
    <source>
        <dbReference type="ARBA" id="ARBA00022737"/>
    </source>
</evidence>
<dbReference type="Pfam" id="PF00400">
    <property type="entry name" value="WD40"/>
    <property type="match status" value="5"/>
</dbReference>
<keyword evidence="3" id="KW-0677">Repeat</keyword>
<evidence type="ECO:0000256" key="5">
    <source>
        <dbReference type="ARBA" id="ARBA00023054"/>
    </source>
</evidence>
<feature type="compositionally biased region" description="Acidic residues" evidence="8">
    <location>
        <begin position="533"/>
        <end position="547"/>
    </location>
</feature>
<evidence type="ECO:0000313" key="11">
    <source>
        <dbReference type="Proteomes" id="UP000076738"/>
    </source>
</evidence>
<sequence>MLTARFLDQHTQSQGNQGPSPSLPPNNAQNVANPQQQLTGAGVGPQGGPGGGNPTQNISIPPAPPKPDITPPADLTLAGVLHFLQSEWRRYERDRNEWEIERAELRARVALLEGERRSFDNVKLDLVRRIKMLEYALKSERTKQASSAPAIPANKLASLRTSDQATDSASSSSEAAPASAPASPRSEPDVLPNGPTDNAAKSVSSEPSPPKILSDTKSFSTKQFSKPSLANLNLASLGGPPPGKDPKSRARSREYLKACLQEVNYLTSAAALNPLPNRALVPAAIPPPLSQAPPVDPALGRPRRSLIGQNAPPSLPQGSVMGSMSPYSAAPLPGTSSTRSEPPRLPELPNGLLGANPPGSTGVVLPLSDSSEVLPSQLHDNLAKEIIPEESSGFDLTSTSGNTTIVAEAIVPARSEPTASDAAPAVAVSPSEPVPMEPPTASPVTGEQLPGALSSLPTTAPHPEGLDAVLSPPRDGMHPLEPQPSGLWDHEEEHHESTLPDEGEWAERMREARERLEQAEREGDEHQVRAIDEEMDGDMEDEDEDDTPALTDGDSVGVESESADGEGKRVWQARRTLKSHLDAVRAISWHPRDCALATAGDDCTIKLWRLDSSSLTSPHARLSSEIEPVITYRGHSAPVTSLVQSSISSQKLLFSASLDATIRIWGIPDKAHSVPYAPFNAAYTHRTTLVGHAEAIWALGMIPASSGPGQLLISASADGSVKIWDIEGRGELRSTWGYDGADEDAVKKAATSVEPIKTQPNAVAVAWEDAVVKIYDVENGKEVMQLKSDATYDGTPKTQINRIISHPTMPLLVTAHEDKYIRIFDLKSGNCTHSQMAHLDGVTSLSFDAQGFLLATGSHDCSVRLWDPFRDGATCIQEISSQHRTKSDEGVLDVQFHPTMQALASAGADGVVKLYSHL</sequence>
<reference evidence="10 11" key="1">
    <citation type="journal article" date="2016" name="Mol. Biol. Evol.">
        <title>Comparative Genomics of Early-Diverging Mushroom-Forming Fungi Provides Insights into the Origins of Lignocellulose Decay Capabilities.</title>
        <authorList>
            <person name="Nagy L.G."/>
            <person name="Riley R."/>
            <person name="Tritt A."/>
            <person name="Adam C."/>
            <person name="Daum C."/>
            <person name="Floudas D."/>
            <person name="Sun H."/>
            <person name="Yadav J.S."/>
            <person name="Pangilinan J."/>
            <person name="Larsson K.H."/>
            <person name="Matsuura K."/>
            <person name="Barry K."/>
            <person name="Labutti K."/>
            <person name="Kuo R."/>
            <person name="Ohm R.A."/>
            <person name="Bhattacharya S.S."/>
            <person name="Shirouzu T."/>
            <person name="Yoshinaga Y."/>
            <person name="Martin F.M."/>
            <person name="Grigoriev I.V."/>
            <person name="Hibbett D.S."/>
        </authorList>
    </citation>
    <scope>NUCLEOTIDE SEQUENCE [LARGE SCALE GENOMIC DNA]</scope>
    <source>
        <strain evidence="10 11">TUFC12733</strain>
    </source>
</reference>
<dbReference type="CDD" id="cd00200">
    <property type="entry name" value="WD40"/>
    <property type="match status" value="1"/>
</dbReference>
<feature type="compositionally biased region" description="Low complexity" evidence="8">
    <location>
        <begin position="416"/>
        <end position="431"/>
    </location>
</feature>
<dbReference type="InterPro" id="IPR013258">
    <property type="entry name" value="Striatin_N"/>
</dbReference>
<dbReference type="InterPro" id="IPR019775">
    <property type="entry name" value="WD40_repeat_CS"/>
</dbReference>
<dbReference type="OrthoDB" id="727118at2759"/>
<feature type="compositionally biased region" description="Pro residues" evidence="8">
    <location>
        <begin position="432"/>
        <end position="441"/>
    </location>
</feature>
<feature type="compositionally biased region" description="Gly residues" evidence="8">
    <location>
        <begin position="41"/>
        <end position="53"/>
    </location>
</feature>
<evidence type="ECO:0000256" key="2">
    <source>
        <dbReference type="ARBA" id="ARBA00022574"/>
    </source>
</evidence>
<dbReference type="PROSITE" id="PS50294">
    <property type="entry name" value="WD_REPEATS_REGION"/>
    <property type="match status" value="3"/>
</dbReference>
<comment type="similarity">
    <text evidence="1">Belongs to the WD repeat striatin family.</text>
</comment>